<feature type="compositionally biased region" description="Pro residues" evidence="1">
    <location>
        <begin position="493"/>
        <end position="508"/>
    </location>
</feature>
<feature type="compositionally biased region" description="Low complexity" evidence="1">
    <location>
        <begin position="511"/>
        <end position="521"/>
    </location>
</feature>
<evidence type="ECO:0000259" key="2">
    <source>
        <dbReference type="PROSITE" id="PS51072"/>
    </source>
</evidence>
<dbReference type="Pfam" id="PF10291">
    <property type="entry name" value="muHD"/>
    <property type="match status" value="1"/>
</dbReference>
<dbReference type="InterPro" id="IPR018808">
    <property type="entry name" value="Muniscin_C"/>
</dbReference>
<evidence type="ECO:0000313" key="4">
    <source>
        <dbReference type="Proteomes" id="UP001190700"/>
    </source>
</evidence>
<dbReference type="AlphaFoldDB" id="A0AAE0FKA5"/>
<reference evidence="3 4" key="1">
    <citation type="journal article" date="2015" name="Genome Biol. Evol.">
        <title>Comparative Genomics of a Bacterivorous Green Alga Reveals Evolutionary Causalities and Consequences of Phago-Mixotrophic Mode of Nutrition.</title>
        <authorList>
            <person name="Burns J.A."/>
            <person name="Paasch A."/>
            <person name="Narechania A."/>
            <person name="Kim E."/>
        </authorList>
    </citation>
    <scope>NUCLEOTIDE SEQUENCE [LARGE SCALE GENOMIC DNA]</scope>
    <source>
        <strain evidence="3 4">PLY_AMNH</strain>
    </source>
</reference>
<dbReference type="EMBL" id="LGRX02016937">
    <property type="protein sequence ID" value="KAK3261386.1"/>
    <property type="molecule type" value="Genomic_DNA"/>
</dbReference>
<dbReference type="InterPro" id="IPR028565">
    <property type="entry name" value="MHD"/>
</dbReference>
<dbReference type="PANTHER" id="PTHR37769">
    <property type="entry name" value="OS08G0243900 PROTEIN"/>
    <property type="match status" value="1"/>
</dbReference>
<protein>
    <recommendedName>
        <fullName evidence="2">MHD domain-containing protein</fullName>
    </recommendedName>
</protein>
<dbReference type="Proteomes" id="UP001190700">
    <property type="component" value="Unassembled WGS sequence"/>
</dbReference>
<feature type="region of interest" description="Disordered" evidence="1">
    <location>
        <begin position="440"/>
        <end position="521"/>
    </location>
</feature>
<feature type="region of interest" description="Disordered" evidence="1">
    <location>
        <begin position="233"/>
        <end position="256"/>
    </location>
</feature>
<feature type="compositionally biased region" description="Low complexity" evidence="1">
    <location>
        <begin position="453"/>
        <end position="468"/>
    </location>
</feature>
<comment type="caution">
    <text evidence="3">The sequence shown here is derived from an EMBL/GenBank/DDBJ whole genome shotgun (WGS) entry which is preliminary data.</text>
</comment>
<sequence length="809" mass="85148">MSPGPIGLAVRHKSDRRGNLFLLTHELSAALSKTATDEVFLALRQAKRGSAEHQSPPGQEGHLRVGYFSGQVIVGELRVLYQRIHTVLAMVIVPAVDNVFVGMSFLDQLSSVLVTCCKSPEVSAEKLLPKYTDVHNQLEGLVTCRGPRHLSGSTNGTVNSLGAAMLPPAEDERAVLEALSVSFALPEECRPRRQSESAAEPPRPVESLPPSLSPYPMHTSALRVGAPAIFRPGSARRQPASESDVDSSGRFASESTAAAESASEACAPFPAFGADAPGAVGSTPFEPFGAAAAQPAEAEAPFNPFGAEVAQPAEAVAPFEPFGAAAAQPAEAEAPFNPFGAEVAQPTEAVAPFEPFGAELAQPAEAAAPFELFVDGPAEVQTTPTASLSPAADLAPLQMSGVTELNSSTAAETQADAAVARSNSRLLGLLSVADSVLEDDPFAEDDPFEGSAEPSETSTPTLPLESLPPSSPIYDTRGPETALHDSCDSAPTVAPPAAPTTPQAPPGPSLAATPDPFAFTPTAAAEPQPAVPNDFEAHAKVPIVAEWDSFLEPPVMPPAITSLADPFMSPQPDLPPVQVAPPVKPSLRRREEATWHIHGGAVCTVQSIQGAVKATLPASSKPSQASGVRFSLLRLLQHPRWEVLLSRRQSARKDDAQGDVGVDVTVLASLMTPDDDGAYGLVRYQVQPQRGDVPCPLRLRALAVRLPSGSWSLSLPYDVNAAWPLWDSLHDVEIEVLIGAGAEPLQASPRAEWDKSSGLLRWRMPALGAQSTRGALRATIRRGSTPDDAACDSIWVTWRNRAPPTCLRT</sequence>
<keyword evidence="4" id="KW-1185">Reference proteome</keyword>
<name>A0AAE0FKA5_9CHLO</name>
<organism evidence="3 4">
    <name type="scientific">Cymbomonas tetramitiformis</name>
    <dbReference type="NCBI Taxonomy" id="36881"/>
    <lineage>
        <taxon>Eukaryota</taxon>
        <taxon>Viridiplantae</taxon>
        <taxon>Chlorophyta</taxon>
        <taxon>Pyramimonadophyceae</taxon>
        <taxon>Pyramimonadales</taxon>
        <taxon>Pyramimonadaceae</taxon>
        <taxon>Cymbomonas</taxon>
    </lineage>
</organism>
<feature type="region of interest" description="Disordered" evidence="1">
    <location>
        <begin position="190"/>
        <end position="217"/>
    </location>
</feature>
<feature type="domain" description="MHD" evidence="2">
    <location>
        <begin position="597"/>
        <end position="809"/>
    </location>
</feature>
<accession>A0AAE0FKA5</accession>
<evidence type="ECO:0000313" key="3">
    <source>
        <dbReference type="EMBL" id="KAK3261386.1"/>
    </source>
</evidence>
<dbReference type="PANTHER" id="PTHR37769:SF1">
    <property type="entry name" value="OS08G0243900 PROTEIN"/>
    <property type="match status" value="1"/>
</dbReference>
<dbReference type="PROSITE" id="PS51072">
    <property type="entry name" value="MHD"/>
    <property type="match status" value="1"/>
</dbReference>
<evidence type="ECO:0000256" key="1">
    <source>
        <dbReference type="SAM" id="MobiDB-lite"/>
    </source>
</evidence>
<proteinExistence type="predicted"/>
<gene>
    <name evidence="3" type="ORF">CYMTET_29703</name>
</gene>